<dbReference type="GO" id="GO:0005524">
    <property type="term" value="F:ATP binding"/>
    <property type="evidence" value="ECO:0007669"/>
    <property type="project" value="UniProtKB-KW"/>
</dbReference>
<organism evidence="4 5">
    <name type="scientific">Methanoculleus receptaculi</name>
    <dbReference type="NCBI Taxonomy" id="394967"/>
    <lineage>
        <taxon>Archaea</taxon>
        <taxon>Methanobacteriati</taxon>
        <taxon>Methanobacteriota</taxon>
        <taxon>Stenosarchaea group</taxon>
        <taxon>Methanomicrobia</taxon>
        <taxon>Methanomicrobiales</taxon>
        <taxon>Methanomicrobiaceae</taxon>
        <taxon>Methanoculleus</taxon>
    </lineage>
</organism>
<dbReference type="InterPro" id="IPR004948">
    <property type="entry name" value="Nuc-triphosphatase_THEP1"/>
</dbReference>
<dbReference type="AlphaFoldDB" id="A0AAX4FV99"/>
<keyword evidence="1" id="KW-0547">Nucleotide-binding</keyword>
<dbReference type="SUPFAM" id="SSF52540">
    <property type="entry name" value="P-loop containing nucleoside triphosphate hydrolases"/>
    <property type="match status" value="1"/>
</dbReference>
<evidence type="ECO:0000256" key="2">
    <source>
        <dbReference type="ARBA" id="ARBA00022801"/>
    </source>
</evidence>
<keyword evidence="3" id="KW-0067">ATP-binding</keyword>
<evidence type="ECO:0000313" key="4">
    <source>
        <dbReference type="EMBL" id="WOX57863.1"/>
    </source>
</evidence>
<dbReference type="Proteomes" id="UP001305652">
    <property type="component" value="Chromosome"/>
</dbReference>
<reference evidence="4 5" key="1">
    <citation type="submission" date="2023-10" db="EMBL/GenBank/DDBJ databases">
        <title>The complete genome sequence of Methanoculleus receptaculi DSM 18860.</title>
        <authorList>
            <person name="Lai S.-J."/>
            <person name="You Y.-T."/>
            <person name="Chen S.-C."/>
        </authorList>
    </citation>
    <scope>NUCLEOTIDE SEQUENCE [LARGE SCALE GENOMIC DNA]</scope>
    <source>
        <strain evidence="4 5">DSM 18860</strain>
    </source>
</reference>
<name>A0AAX4FV99_9EURY</name>
<gene>
    <name evidence="4" type="ORF">R6Y96_00990</name>
</gene>
<accession>A0AAX4FV99</accession>
<keyword evidence="2" id="KW-0378">Hydrolase</keyword>
<dbReference type="PANTHER" id="PTHR43146">
    <property type="entry name" value="CANCER-RELATED NUCLEOSIDE-TRIPHOSPHATASE"/>
    <property type="match status" value="1"/>
</dbReference>
<evidence type="ECO:0000256" key="3">
    <source>
        <dbReference type="ARBA" id="ARBA00022840"/>
    </source>
</evidence>
<dbReference type="Pfam" id="PF03266">
    <property type="entry name" value="NTPase_1"/>
    <property type="match status" value="1"/>
</dbReference>
<dbReference type="GO" id="GO:0017111">
    <property type="term" value="F:ribonucleoside triphosphate phosphatase activity"/>
    <property type="evidence" value="ECO:0007669"/>
    <property type="project" value="InterPro"/>
</dbReference>
<dbReference type="PANTHER" id="PTHR43146:SF1">
    <property type="entry name" value="CANCER-RELATED NUCLEOSIDE-TRIPHOSPHATASE"/>
    <property type="match status" value="1"/>
</dbReference>
<dbReference type="InterPro" id="IPR027417">
    <property type="entry name" value="P-loop_NTPase"/>
</dbReference>
<evidence type="ECO:0000256" key="1">
    <source>
        <dbReference type="ARBA" id="ARBA00022741"/>
    </source>
</evidence>
<proteinExistence type="predicted"/>
<dbReference type="GeneID" id="85731689"/>
<evidence type="ECO:0000313" key="5">
    <source>
        <dbReference type="Proteomes" id="UP001305652"/>
    </source>
</evidence>
<dbReference type="RefSeq" id="WP_318621615.1">
    <property type="nucleotide sequence ID" value="NZ_CP137642.1"/>
</dbReference>
<dbReference type="EMBL" id="CP137642">
    <property type="protein sequence ID" value="WOX57863.1"/>
    <property type="molecule type" value="Genomic_DNA"/>
</dbReference>
<protein>
    <submittedName>
        <fullName evidence="4">Nucleoside-triphosphatase</fullName>
    </submittedName>
</protein>
<dbReference type="KEGG" id="mrc:R6Y96_00990"/>
<dbReference type="Gene3D" id="3.40.50.300">
    <property type="entry name" value="P-loop containing nucleotide triphosphate hydrolases"/>
    <property type="match status" value="1"/>
</dbReference>
<keyword evidence="5" id="KW-1185">Reference proteome</keyword>
<sequence length="239" mass="26179">MYSGANVYSYMNGRPPVFIITGEQGQCKTTFLHQVLGLIVGANVRVRGIIAPGHVRDGRRSGFTLVDLATGEHEELCSIDPDPRCEVHGRFYFRPEALAFGRRALAPPDPRSTDLLVVDEVGRFELQGAVWADSLDRLVGHPHPPMIWTVRRRLLHTVVERWNIKNAVVVDVGAASVMATADAVMDAVWEWREAQAFSRVTPAAPQADCIPCLSLLVADAAAAGASQNSPIILRRCYSP</sequence>